<dbReference type="EMBL" id="AAWS01000006">
    <property type="protein sequence ID" value="EAY30555.1"/>
    <property type="molecule type" value="Genomic_DNA"/>
</dbReference>
<gene>
    <name evidence="1" type="ORF">M23134_03193</name>
</gene>
<evidence type="ECO:0000313" key="2">
    <source>
        <dbReference type="Proteomes" id="UP000004095"/>
    </source>
</evidence>
<evidence type="ECO:0000313" key="1">
    <source>
        <dbReference type="EMBL" id="EAY30555.1"/>
    </source>
</evidence>
<evidence type="ECO:0008006" key="3">
    <source>
        <dbReference type="Google" id="ProtNLM"/>
    </source>
</evidence>
<dbReference type="Proteomes" id="UP000004095">
    <property type="component" value="Unassembled WGS sequence"/>
</dbReference>
<protein>
    <recommendedName>
        <fullName evidence="3">STAS/SEC14 domain-containing protein</fullName>
    </recommendedName>
</protein>
<dbReference type="AlphaFoldDB" id="A1ZGD8"/>
<dbReference type="eggNOG" id="ENOG502ZXZR">
    <property type="taxonomic scope" value="Bacteria"/>
</dbReference>
<name>A1ZGD8_MICM2</name>
<sequence length="132" mass="15561">MIELEYKSEFIEISYDSENSLVVTRWTPNTRHLTIDQYKQEILAAREVFMNHYPFACNLSLTQDFHFVIDPATQEWTAQQFNDYLPPKSAMVVAAEFVSQLSIEQTLQNMDVMVRYFDNEPEARDWLIGKVK</sequence>
<organism evidence="1 2">
    <name type="scientific">Microscilla marina ATCC 23134</name>
    <dbReference type="NCBI Taxonomy" id="313606"/>
    <lineage>
        <taxon>Bacteria</taxon>
        <taxon>Pseudomonadati</taxon>
        <taxon>Bacteroidota</taxon>
        <taxon>Cytophagia</taxon>
        <taxon>Cytophagales</taxon>
        <taxon>Microscillaceae</taxon>
        <taxon>Microscilla</taxon>
    </lineage>
</organism>
<dbReference type="RefSeq" id="WP_002694815.1">
    <property type="nucleotide sequence ID" value="NZ_AAWS01000006.1"/>
</dbReference>
<keyword evidence="2" id="KW-1185">Reference proteome</keyword>
<comment type="caution">
    <text evidence="1">The sequence shown here is derived from an EMBL/GenBank/DDBJ whole genome shotgun (WGS) entry which is preliminary data.</text>
</comment>
<reference evidence="1 2" key="1">
    <citation type="submission" date="2007-01" db="EMBL/GenBank/DDBJ databases">
        <authorList>
            <person name="Haygood M."/>
            <person name="Podell S."/>
            <person name="Anderson C."/>
            <person name="Hopkinson B."/>
            <person name="Roe K."/>
            <person name="Barbeau K."/>
            <person name="Gaasterland T."/>
            <person name="Ferriera S."/>
            <person name="Johnson J."/>
            <person name="Kravitz S."/>
            <person name="Beeson K."/>
            <person name="Sutton G."/>
            <person name="Rogers Y.-H."/>
            <person name="Friedman R."/>
            <person name="Frazier M."/>
            <person name="Venter J.C."/>
        </authorList>
    </citation>
    <scope>NUCLEOTIDE SEQUENCE [LARGE SCALE GENOMIC DNA]</scope>
    <source>
        <strain evidence="1 2">ATCC 23134</strain>
    </source>
</reference>
<dbReference type="OrthoDB" id="878538at2"/>
<proteinExistence type="predicted"/>
<accession>A1ZGD8</accession>